<proteinExistence type="predicted"/>
<dbReference type="InterPro" id="IPR010982">
    <property type="entry name" value="Lambda_DNA-bd_dom_sf"/>
</dbReference>
<dbReference type="RefSeq" id="WP_128115254.1">
    <property type="nucleotide sequence ID" value="NZ_UAQM01000002.1"/>
</dbReference>
<gene>
    <name evidence="1" type="ORF">NCTC11165_00967</name>
</gene>
<accession>A0A2X1BMM0</accession>
<dbReference type="GO" id="GO:0003677">
    <property type="term" value="F:DNA binding"/>
    <property type="evidence" value="ECO:0007669"/>
    <property type="project" value="InterPro"/>
</dbReference>
<dbReference type="Proteomes" id="UP000250358">
    <property type="component" value="Unassembled WGS sequence"/>
</dbReference>
<reference evidence="1 2" key="1">
    <citation type="submission" date="2018-06" db="EMBL/GenBank/DDBJ databases">
        <authorList>
            <consortium name="Pathogen Informatics"/>
            <person name="Doyle S."/>
        </authorList>
    </citation>
    <scope>NUCLEOTIDE SEQUENCE [LARGE SCALE GENOMIC DNA]</scope>
    <source>
        <strain evidence="1 2">NCTC11165</strain>
    </source>
</reference>
<organism evidence="1 2">
    <name type="scientific">Brevundimonas diminuta</name>
    <name type="common">Pseudomonas diminuta</name>
    <dbReference type="NCBI Taxonomy" id="293"/>
    <lineage>
        <taxon>Bacteria</taxon>
        <taxon>Pseudomonadati</taxon>
        <taxon>Pseudomonadota</taxon>
        <taxon>Alphaproteobacteria</taxon>
        <taxon>Caulobacterales</taxon>
        <taxon>Caulobacteraceae</taxon>
        <taxon>Brevundimonas</taxon>
    </lineage>
</organism>
<protein>
    <submittedName>
        <fullName evidence="1">Uncharacterized protein</fullName>
    </submittedName>
</protein>
<dbReference type="SUPFAM" id="SSF47413">
    <property type="entry name" value="lambda repressor-like DNA-binding domains"/>
    <property type="match status" value="1"/>
</dbReference>
<name>A0A2X1BMM0_BREDI</name>
<dbReference type="Gene3D" id="1.10.260.40">
    <property type="entry name" value="lambda repressor-like DNA-binding domains"/>
    <property type="match status" value="1"/>
</dbReference>
<dbReference type="EMBL" id="UAQM01000002">
    <property type="protein sequence ID" value="SPU42981.1"/>
    <property type="molecule type" value="Genomic_DNA"/>
</dbReference>
<evidence type="ECO:0000313" key="1">
    <source>
        <dbReference type="EMBL" id="SPU42981.1"/>
    </source>
</evidence>
<evidence type="ECO:0000313" key="2">
    <source>
        <dbReference type="Proteomes" id="UP000250358"/>
    </source>
</evidence>
<sequence>MTPAGRSEFQNDSEVLAAAIRGIRRLRGFSAIETAVGMNLALRTYQDFEGGRGRLNVDYIHRFCRFVDADPDAIFASLAIGSPEFAIRCATNKMMRIVMIAVQEINDELGDRIATIDARTIVAVVNASVRDLIERSVGGTEEDWLKAGENQLRRARPKPGR</sequence>
<dbReference type="AlphaFoldDB" id="A0A2X1BMM0"/>